<evidence type="ECO:0000256" key="1">
    <source>
        <dbReference type="ARBA" id="ARBA00004479"/>
    </source>
</evidence>
<dbReference type="Pfam" id="PF00560">
    <property type="entry name" value="LRR_1"/>
    <property type="match status" value="1"/>
</dbReference>
<comment type="similarity">
    <text evidence="2 16">Belongs to the Toll-like receptor family.</text>
</comment>
<dbReference type="PANTHER" id="PTHR24365">
    <property type="entry name" value="TOLL-LIKE RECEPTOR"/>
    <property type="match status" value="1"/>
</dbReference>
<evidence type="ECO:0000256" key="2">
    <source>
        <dbReference type="ARBA" id="ARBA00009634"/>
    </source>
</evidence>
<evidence type="ECO:0000256" key="5">
    <source>
        <dbReference type="ARBA" id="ARBA00022692"/>
    </source>
</evidence>
<dbReference type="SMART" id="SM00255">
    <property type="entry name" value="TIR"/>
    <property type="match status" value="1"/>
</dbReference>
<evidence type="ECO:0000259" key="19">
    <source>
        <dbReference type="PROSITE" id="PS50104"/>
    </source>
</evidence>
<comment type="caution">
    <text evidence="20">The sequence shown here is derived from an EMBL/GenBank/DDBJ whole genome shotgun (WGS) entry which is preliminary data.</text>
</comment>
<evidence type="ECO:0000313" key="20">
    <source>
        <dbReference type="EMBL" id="DBA29021.1"/>
    </source>
</evidence>
<dbReference type="GO" id="GO:0043235">
    <property type="term" value="C:receptor complex"/>
    <property type="evidence" value="ECO:0007669"/>
    <property type="project" value="TreeGrafter"/>
</dbReference>
<feature type="disulfide bond" evidence="17">
    <location>
        <begin position="334"/>
        <end position="363"/>
    </location>
</feature>
<dbReference type="GO" id="GO:0005886">
    <property type="term" value="C:plasma membrane"/>
    <property type="evidence" value="ECO:0007669"/>
    <property type="project" value="TreeGrafter"/>
</dbReference>
<keyword evidence="7" id="KW-0677">Repeat</keyword>
<evidence type="ECO:0000256" key="4">
    <source>
        <dbReference type="ARBA" id="ARBA00022614"/>
    </source>
</evidence>
<proteinExistence type="inferred from homology"/>
<keyword evidence="15 16" id="KW-0395">Inflammatory response</keyword>
<keyword evidence="5 18" id="KW-0812">Transmembrane</keyword>
<dbReference type="Pfam" id="PF13855">
    <property type="entry name" value="LRR_8"/>
    <property type="match status" value="1"/>
</dbReference>
<dbReference type="PIRSF" id="PIRSF037595">
    <property type="entry name" value="Toll-like_receptor"/>
    <property type="match status" value="1"/>
</dbReference>
<dbReference type="PANTHER" id="PTHR24365:SF17">
    <property type="entry name" value="TOLL-LIKE RECEPTOR 2"/>
    <property type="match status" value="1"/>
</dbReference>
<comment type="subcellular location">
    <subcellularLocation>
        <location evidence="1">Membrane</location>
        <topology evidence="1">Single-pass type I membrane protein</topology>
    </subcellularLocation>
</comment>
<dbReference type="PRINTS" id="PR01537">
    <property type="entry name" value="INTRLKN1R1F"/>
</dbReference>
<sequence length="773" mass="88579">MVAVAHSLNDGETCSCDSVNFCNCSSRHWTLIPSTLPRGLQGLDISNNLIQEITDKDLKPYEQLKVLLLNNNAIYFIHQNAFQSLVNLEELDISNNKLINISVTWFRHLQRLKRLNLLGNQYTSLGKTSLFSSLSSLRDLKIGNPNFEALHRHDLDGVLSLDNLYLNISMLRQYTNGTLKTVKSTGHVTLSVNLTLLPDIITDLSLSVIVLEIKNMSFHDHQDVESFAVLNNTTAKVLMYKNCLVTDASAARLIEIVHTYQNVTDLVFDDCELKGTGRGSPILMDENSSISTIVIKNLYIPNFYLFSDLRFIYKVVRKIKSVTCTDSKVFLMPCNFSRSFEMMEYLDFSGNLLNDVLLESTTCFYDGFGALPSLKTVNVSRNRLISLPKAAGTLGHIPSLTSIDLSQNSFGSSPLTSCSWPANLKYLNISNCQIRQISECIPETLEYLDVSSNNLEEFVFFLPNIKELYISDNRLTKLPVDARLPSLQLLVIRTNRLIDFFQSDLSFFPTLTGLDARDNSYFCSCQFVDFVNRNYKLLVGWPQNYICDSPTSVRGNQIDRAHLPPLMCHKTLIVTITCIILILGIALLVACCHYFHILWYVKMTWAWLKAKRRPMKVLDREISYDAYVSYSERDSEWVENMMLPLLENGDPSFKICFHKRDFVPGKTIIDNIIDAMETSYKTLFILSEHFVQSEWCKYELEFSHFRLFDENNDTAILVILEPIEKSTVPRRFAKLRKLMNTKTYLKWPTEEEEQEVFWSNLRVALQPEHPLMA</sequence>
<reference evidence="20" key="1">
    <citation type="thesis" date="2020" institute="ProQuest LLC" country="789 East Eisenhower Parkway, Ann Arbor, MI, USA">
        <title>Comparative Genomics and Chromosome Evolution.</title>
        <authorList>
            <person name="Mudd A.B."/>
        </authorList>
    </citation>
    <scope>NUCLEOTIDE SEQUENCE</scope>
    <source>
        <strain evidence="20">1538</strain>
        <tissue evidence="20">Blood</tissue>
    </source>
</reference>
<dbReference type="SUPFAM" id="SSF52200">
    <property type="entry name" value="Toll/Interleukin receptor TIR domain"/>
    <property type="match status" value="1"/>
</dbReference>
<dbReference type="PROSITE" id="PS51450">
    <property type="entry name" value="LRR"/>
    <property type="match status" value="2"/>
</dbReference>
<comment type="function">
    <text evidence="16">Cooperates with LY96 to mediate the innate immune response to bacterial lipoproteins and other microbial cell wall components. Cooperates with TLR1 or TLR6 to mediate the innate immune response to bacterial lipoproteins or lipopeptides. Acts via MYD88 and TRAF6, leading to NF-kappa-B activation, cytokine secretion and the inflammatory response.</text>
</comment>
<evidence type="ECO:0000256" key="14">
    <source>
        <dbReference type="ARBA" id="ARBA00023180"/>
    </source>
</evidence>
<keyword evidence="11 18" id="KW-0472">Membrane</keyword>
<dbReference type="SMART" id="SM00364">
    <property type="entry name" value="LRR_BAC"/>
    <property type="match status" value="6"/>
</dbReference>
<dbReference type="InterPro" id="IPR000157">
    <property type="entry name" value="TIR_dom"/>
</dbReference>
<keyword evidence="8 16" id="KW-0391">Immunity</keyword>
<keyword evidence="3 16" id="KW-0399">Innate immunity</keyword>
<evidence type="ECO:0000256" key="3">
    <source>
        <dbReference type="ARBA" id="ARBA00022588"/>
    </source>
</evidence>
<dbReference type="InterPro" id="IPR032675">
    <property type="entry name" value="LRR_dom_sf"/>
</dbReference>
<keyword evidence="10" id="KW-0520">NAD</keyword>
<feature type="domain" description="TIR" evidence="19">
    <location>
        <begin position="622"/>
        <end position="765"/>
    </location>
</feature>
<dbReference type="InterPro" id="IPR017241">
    <property type="entry name" value="Toll-like_receptor"/>
</dbReference>
<evidence type="ECO:0000256" key="10">
    <source>
        <dbReference type="ARBA" id="ARBA00023027"/>
    </source>
</evidence>
<dbReference type="AlphaFoldDB" id="A0AAV3AIG0"/>
<keyword evidence="9 18" id="KW-1133">Transmembrane helix</keyword>
<dbReference type="SUPFAM" id="SSF52058">
    <property type="entry name" value="L domain-like"/>
    <property type="match status" value="2"/>
</dbReference>
<keyword evidence="12 17" id="KW-1015">Disulfide bond</keyword>
<keyword evidence="21" id="KW-1185">Reference proteome</keyword>
<dbReference type="FunFam" id="3.40.50.10140:FF:000001">
    <property type="entry name" value="Toll-like receptor 2"/>
    <property type="match status" value="1"/>
</dbReference>
<dbReference type="Proteomes" id="UP001181693">
    <property type="component" value="Unassembled WGS sequence"/>
</dbReference>
<keyword evidence="4" id="KW-0433">Leucine-rich repeat</keyword>
<dbReference type="PROSITE" id="PS50104">
    <property type="entry name" value="TIR"/>
    <property type="match status" value="1"/>
</dbReference>
<name>A0AAV3AIG0_PYXAD</name>
<dbReference type="FunFam" id="3.80.10.10:FF:000046">
    <property type="entry name" value="Toll-like receptor 2"/>
    <property type="match status" value="1"/>
</dbReference>
<dbReference type="GO" id="GO:0042497">
    <property type="term" value="F:triacyl lipopeptide binding"/>
    <property type="evidence" value="ECO:0007669"/>
    <property type="project" value="TreeGrafter"/>
</dbReference>
<dbReference type="GO" id="GO:0045087">
    <property type="term" value="P:innate immune response"/>
    <property type="evidence" value="ECO:0007669"/>
    <property type="project" value="UniProtKB-UniRule"/>
</dbReference>
<evidence type="ECO:0000256" key="8">
    <source>
        <dbReference type="ARBA" id="ARBA00022859"/>
    </source>
</evidence>
<dbReference type="Gene3D" id="3.80.10.10">
    <property type="entry name" value="Ribonuclease Inhibitor"/>
    <property type="match status" value="1"/>
</dbReference>
<gene>
    <name evidence="20" type="ORF">GDO54_009291</name>
</gene>
<accession>A0AAV3AIG0</accession>
<organism evidence="20 21">
    <name type="scientific">Pyxicephalus adspersus</name>
    <name type="common">African bullfrog</name>
    <dbReference type="NCBI Taxonomy" id="30357"/>
    <lineage>
        <taxon>Eukaryota</taxon>
        <taxon>Metazoa</taxon>
        <taxon>Chordata</taxon>
        <taxon>Craniata</taxon>
        <taxon>Vertebrata</taxon>
        <taxon>Euteleostomi</taxon>
        <taxon>Amphibia</taxon>
        <taxon>Batrachia</taxon>
        <taxon>Anura</taxon>
        <taxon>Neobatrachia</taxon>
        <taxon>Ranoidea</taxon>
        <taxon>Pyxicephalidae</taxon>
        <taxon>Pyxicephalinae</taxon>
        <taxon>Pyxicephalus</taxon>
    </lineage>
</organism>
<evidence type="ECO:0000256" key="17">
    <source>
        <dbReference type="PIRSR" id="PIRSR037595-2"/>
    </source>
</evidence>
<evidence type="ECO:0000256" key="16">
    <source>
        <dbReference type="PIRNR" id="PIRNR037595"/>
    </source>
</evidence>
<dbReference type="SMART" id="SM00369">
    <property type="entry name" value="LRR_TYP"/>
    <property type="match status" value="8"/>
</dbReference>
<protein>
    <recommendedName>
        <fullName evidence="16">Toll-like receptor 2</fullName>
    </recommendedName>
</protein>
<feature type="disulfide bond" evidence="17">
    <location>
        <begin position="418"/>
        <end position="440"/>
    </location>
</feature>
<dbReference type="GO" id="GO:0004888">
    <property type="term" value="F:transmembrane signaling receptor activity"/>
    <property type="evidence" value="ECO:0007669"/>
    <property type="project" value="InterPro"/>
</dbReference>
<evidence type="ECO:0000256" key="7">
    <source>
        <dbReference type="ARBA" id="ARBA00022737"/>
    </source>
</evidence>
<keyword evidence="13 16" id="KW-0675">Receptor</keyword>
<evidence type="ECO:0000256" key="11">
    <source>
        <dbReference type="ARBA" id="ARBA00023136"/>
    </source>
</evidence>
<evidence type="ECO:0000256" key="15">
    <source>
        <dbReference type="ARBA" id="ARBA00023198"/>
    </source>
</evidence>
<evidence type="ECO:0000313" key="21">
    <source>
        <dbReference type="Proteomes" id="UP001181693"/>
    </source>
</evidence>
<dbReference type="InterPro" id="IPR035897">
    <property type="entry name" value="Toll_tir_struct_dom_sf"/>
</dbReference>
<dbReference type="InterPro" id="IPR001611">
    <property type="entry name" value="Leu-rich_rpt"/>
</dbReference>
<dbReference type="GO" id="GO:0002224">
    <property type="term" value="P:toll-like receptor signaling pathway"/>
    <property type="evidence" value="ECO:0007669"/>
    <property type="project" value="UniProtKB-UniRule"/>
</dbReference>
<evidence type="ECO:0000256" key="18">
    <source>
        <dbReference type="SAM" id="Phobius"/>
    </source>
</evidence>
<feature type="transmembrane region" description="Helical" evidence="18">
    <location>
        <begin position="572"/>
        <end position="601"/>
    </location>
</feature>
<dbReference type="Gene3D" id="3.40.50.10140">
    <property type="entry name" value="Toll/interleukin-1 receptor homology (TIR) domain"/>
    <property type="match status" value="1"/>
</dbReference>
<evidence type="ECO:0000256" key="9">
    <source>
        <dbReference type="ARBA" id="ARBA00022989"/>
    </source>
</evidence>
<keyword evidence="14" id="KW-0325">Glycoprotein</keyword>
<dbReference type="Pfam" id="PF01582">
    <property type="entry name" value="TIR"/>
    <property type="match status" value="1"/>
</dbReference>
<dbReference type="GO" id="GO:0006954">
    <property type="term" value="P:inflammatory response"/>
    <property type="evidence" value="ECO:0007669"/>
    <property type="project" value="UniProtKB-UniRule"/>
</dbReference>
<evidence type="ECO:0000256" key="12">
    <source>
        <dbReference type="ARBA" id="ARBA00023157"/>
    </source>
</evidence>
<dbReference type="InterPro" id="IPR003591">
    <property type="entry name" value="Leu-rich_rpt_typical-subtyp"/>
</dbReference>
<evidence type="ECO:0000256" key="13">
    <source>
        <dbReference type="ARBA" id="ARBA00023170"/>
    </source>
</evidence>
<dbReference type="EMBL" id="DYDO01000003">
    <property type="protein sequence ID" value="DBA29021.1"/>
    <property type="molecule type" value="Genomic_DNA"/>
</dbReference>
<keyword evidence="6" id="KW-0732">Signal</keyword>
<evidence type="ECO:0000256" key="6">
    <source>
        <dbReference type="ARBA" id="ARBA00022729"/>
    </source>
</evidence>
<feature type="disulfide bond" evidence="17">
    <location>
        <begin position="16"/>
        <end position="22"/>
    </location>
</feature>